<dbReference type="AlphaFoldDB" id="A0A834LVV4"/>
<dbReference type="GO" id="GO:0005524">
    <property type="term" value="F:ATP binding"/>
    <property type="evidence" value="ECO:0007669"/>
    <property type="project" value="InterPro"/>
</dbReference>
<dbReference type="GO" id="GO:0004672">
    <property type="term" value="F:protein kinase activity"/>
    <property type="evidence" value="ECO:0007669"/>
    <property type="project" value="InterPro"/>
</dbReference>
<feature type="domain" description="Protein kinase" evidence="1">
    <location>
        <begin position="23"/>
        <end position="173"/>
    </location>
</feature>
<protein>
    <recommendedName>
        <fullName evidence="1">Protein kinase domain-containing protein</fullName>
    </recommendedName>
</protein>
<dbReference type="Proteomes" id="UP000626092">
    <property type="component" value="Unassembled WGS sequence"/>
</dbReference>
<dbReference type="Gene3D" id="1.10.510.10">
    <property type="entry name" value="Transferase(Phosphotransferase) domain 1"/>
    <property type="match status" value="1"/>
</dbReference>
<reference evidence="2" key="1">
    <citation type="submission" date="2019-11" db="EMBL/GenBank/DDBJ databases">
        <authorList>
            <person name="Liu Y."/>
            <person name="Hou J."/>
            <person name="Li T.-Q."/>
            <person name="Guan C.-H."/>
            <person name="Wu X."/>
            <person name="Wu H.-Z."/>
            <person name="Ling F."/>
            <person name="Zhang R."/>
            <person name="Shi X.-G."/>
            <person name="Ren J.-P."/>
            <person name="Chen E.-F."/>
            <person name="Sun J.-M."/>
        </authorList>
    </citation>
    <scope>NUCLEOTIDE SEQUENCE</scope>
    <source>
        <strain evidence="2">Adult_tree_wgs_1</strain>
        <tissue evidence="2">Leaves</tissue>
    </source>
</reference>
<sequence>MRLELATKRLMHFIPICETSATLLKVRLLGSIPTNNTAPGPDPPVVSTLKSFRELAEFVDMIRVKFEVRSLVKPSNSFWRQTAKGRFHDEMKLLTASSLLSHHDNMVKLIGSGLVNGRLAAVYELDPLDTLRNLLPRDDFGWFSRVKVAIQFASLVEAFHSQNFKLRNICADN</sequence>
<accession>A0A834LVV4</accession>
<evidence type="ECO:0000259" key="1">
    <source>
        <dbReference type="PROSITE" id="PS50011"/>
    </source>
</evidence>
<gene>
    <name evidence="2" type="ORF">RHSIM_Rhsim02G0124200</name>
</gene>
<dbReference type="OrthoDB" id="1711336at2759"/>
<dbReference type="EMBL" id="WJXA01000002">
    <property type="protein sequence ID" value="KAF7150435.1"/>
    <property type="molecule type" value="Genomic_DNA"/>
</dbReference>
<dbReference type="PROSITE" id="PS50011">
    <property type="entry name" value="PROTEIN_KINASE_DOM"/>
    <property type="match status" value="1"/>
</dbReference>
<dbReference type="InterPro" id="IPR011009">
    <property type="entry name" value="Kinase-like_dom_sf"/>
</dbReference>
<organism evidence="2 3">
    <name type="scientific">Rhododendron simsii</name>
    <name type="common">Sims's rhododendron</name>
    <dbReference type="NCBI Taxonomy" id="118357"/>
    <lineage>
        <taxon>Eukaryota</taxon>
        <taxon>Viridiplantae</taxon>
        <taxon>Streptophyta</taxon>
        <taxon>Embryophyta</taxon>
        <taxon>Tracheophyta</taxon>
        <taxon>Spermatophyta</taxon>
        <taxon>Magnoliopsida</taxon>
        <taxon>eudicotyledons</taxon>
        <taxon>Gunneridae</taxon>
        <taxon>Pentapetalae</taxon>
        <taxon>asterids</taxon>
        <taxon>Ericales</taxon>
        <taxon>Ericaceae</taxon>
        <taxon>Ericoideae</taxon>
        <taxon>Rhodoreae</taxon>
        <taxon>Rhododendron</taxon>
    </lineage>
</organism>
<keyword evidence="3" id="KW-1185">Reference proteome</keyword>
<dbReference type="SUPFAM" id="SSF56112">
    <property type="entry name" value="Protein kinase-like (PK-like)"/>
    <property type="match status" value="1"/>
</dbReference>
<name>A0A834LVV4_RHOSS</name>
<evidence type="ECO:0000313" key="2">
    <source>
        <dbReference type="EMBL" id="KAF7150435.1"/>
    </source>
</evidence>
<comment type="caution">
    <text evidence="2">The sequence shown here is derived from an EMBL/GenBank/DDBJ whole genome shotgun (WGS) entry which is preliminary data.</text>
</comment>
<evidence type="ECO:0000313" key="3">
    <source>
        <dbReference type="Proteomes" id="UP000626092"/>
    </source>
</evidence>
<dbReference type="InterPro" id="IPR000719">
    <property type="entry name" value="Prot_kinase_dom"/>
</dbReference>
<proteinExistence type="predicted"/>